<name>A0ABQ4M1E8_9BACL</name>
<organism evidence="2 3">
    <name type="scientific">Paenibacillus cookii</name>
    <dbReference type="NCBI Taxonomy" id="157839"/>
    <lineage>
        <taxon>Bacteria</taxon>
        <taxon>Bacillati</taxon>
        <taxon>Bacillota</taxon>
        <taxon>Bacilli</taxon>
        <taxon>Bacillales</taxon>
        <taxon>Paenibacillaceae</taxon>
        <taxon>Paenibacillus</taxon>
    </lineage>
</organism>
<sequence length="340" mass="37392">MKKFKSITLSAAALALLLSAAPIYAAPQTSQADVQIAQSAPAGLDQATLNELTKVLNKLAGKGKIDFTHADTSGATWIISGYVNGAVKAEFEQMYNPAKKRVESTSIIYKTSNTNAVLGATLANKTASFLKTFDTDRKFKTEAIWRVYSPYQDNVPRNYWVLWGNSQSLYIDLDQGNQITASITYPLKDMKAALVNKANRSLKSLGSHVIKPLQFASREKKGDKEFVWNFQDNENANHVAIGVKTGKVWEVENLHGQDWANDQDFAKSFAKPVLSKNQALAAAKPKVKSIFGLQMNGYSVQIKKNEYTFTKKGAPTITGKINKKGAFYALKVTPVNGVRN</sequence>
<evidence type="ECO:0008006" key="4">
    <source>
        <dbReference type="Google" id="ProtNLM"/>
    </source>
</evidence>
<evidence type="ECO:0000313" key="2">
    <source>
        <dbReference type="EMBL" id="GIO69238.1"/>
    </source>
</evidence>
<evidence type="ECO:0000256" key="1">
    <source>
        <dbReference type="SAM" id="SignalP"/>
    </source>
</evidence>
<protein>
    <recommendedName>
        <fullName evidence="4">PepSY domain-containing protein</fullName>
    </recommendedName>
</protein>
<dbReference type="EMBL" id="BORW01000028">
    <property type="protein sequence ID" value="GIO69238.1"/>
    <property type="molecule type" value="Genomic_DNA"/>
</dbReference>
<keyword evidence="1" id="KW-0732">Signal</keyword>
<keyword evidence="3" id="KW-1185">Reference proteome</keyword>
<comment type="caution">
    <text evidence="2">The sequence shown here is derived from an EMBL/GenBank/DDBJ whole genome shotgun (WGS) entry which is preliminary data.</text>
</comment>
<reference evidence="2 3" key="1">
    <citation type="submission" date="2021-03" db="EMBL/GenBank/DDBJ databases">
        <title>Antimicrobial resistance genes in bacteria isolated from Japanese honey, and their potential for conferring macrolide and lincosamide resistance in the American foulbrood pathogen Paenibacillus larvae.</title>
        <authorList>
            <person name="Okamoto M."/>
            <person name="Kumagai M."/>
            <person name="Kanamori H."/>
            <person name="Takamatsu D."/>
        </authorList>
    </citation>
    <scope>NUCLEOTIDE SEQUENCE [LARGE SCALE GENOMIC DNA]</scope>
    <source>
        <strain evidence="2 3">J21TS3</strain>
    </source>
</reference>
<feature type="chain" id="PRO_5045079930" description="PepSY domain-containing protein" evidence="1">
    <location>
        <begin position="26"/>
        <end position="340"/>
    </location>
</feature>
<dbReference type="Proteomes" id="UP000680638">
    <property type="component" value="Unassembled WGS sequence"/>
</dbReference>
<evidence type="ECO:0000313" key="3">
    <source>
        <dbReference type="Proteomes" id="UP000680638"/>
    </source>
</evidence>
<gene>
    <name evidence="2" type="ORF">J21TS3_40590</name>
</gene>
<proteinExistence type="predicted"/>
<feature type="signal peptide" evidence="1">
    <location>
        <begin position="1"/>
        <end position="25"/>
    </location>
</feature>
<accession>A0ABQ4M1E8</accession>
<dbReference type="RefSeq" id="WP_036707899.1">
    <property type="nucleotide sequence ID" value="NZ_BORW01000028.1"/>
</dbReference>